<gene>
    <name evidence="2" type="ORF">SIOphi_00880</name>
</gene>
<dbReference type="InterPro" id="IPR036249">
    <property type="entry name" value="Thioredoxin-like_sf"/>
</dbReference>
<dbReference type="EMBL" id="KC699836">
    <property type="protein sequence ID" value="AGK86984.1"/>
    <property type="molecule type" value="Genomic_DNA"/>
</dbReference>
<dbReference type="OrthoDB" id="26242at10239"/>
<feature type="domain" description="Thioredoxin-like fold" evidence="1">
    <location>
        <begin position="8"/>
        <end position="56"/>
    </location>
</feature>
<name>R4JKD3_9CAUD</name>
<evidence type="ECO:0000313" key="3">
    <source>
        <dbReference type="Proteomes" id="UP000258501"/>
    </source>
</evidence>
<reference evidence="2 3" key="1">
    <citation type="submission" date="2013-02" db="EMBL/GenBank/DDBJ databases">
        <authorList>
            <person name="Lukaszewicz M."/>
            <person name="Biegalska A."/>
            <person name="Krasowska A."/>
        </authorList>
    </citation>
    <scope>NUCLEOTIDE SEQUENCE [LARGE SCALE GENOMIC DNA]</scope>
</reference>
<protein>
    <submittedName>
        <fullName evidence="2">SPBc2 prophage-derived thioredoxin-like protein yosR</fullName>
    </submittedName>
</protein>
<proteinExistence type="predicted"/>
<dbReference type="InterPro" id="IPR012336">
    <property type="entry name" value="Thioredoxin-like_fold"/>
</dbReference>
<accession>R4JKD3</accession>
<dbReference type="Gene3D" id="3.40.30.10">
    <property type="entry name" value="Glutaredoxin"/>
    <property type="match status" value="1"/>
</dbReference>
<dbReference type="SUPFAM" id="SSF52833">
    <property type="entry name" value="Thioredoxin-like"/>
    <property type="match status" value="1"/>
</dbReference>
<evidence type="ECO:0000259" key="1">
    <source>
        <dbReference type="Pfam" id="PF13192"/>
    </source>
</evidence>
<keyword evidence="3" id="KW-1185">Reference proteome</keyword>
<dbReference type="Pfam" id="PF13192">
    <property type="entry name" value="Thioredoxin_3"/>
    <property type="match status" value="1"/>
</dbReference>
<dbReference type="CDD" id="cd02947">
    <property type="entry name" value="TRX_family"/>
    <property type="match status" value="1"/>
</dbReference>
<sequence>MKLVKLEKHNCTGCELVENFLVDEGASYEKVNVEDNPEVAAEYGVMSVPVLILLDDNGNEVQRSVGFKPDEISDMLSKI</sequence>
<evidence type="ECO:0000313" key="2">
    <source>
        <dbReference type="EMBL" id="AGK86984.1"/>
    </source>
</evidence>
<organism evidence="2 3">
    <name type="scientific">Bacillus phage SIOphi</name>
    <dbReference type="NCBI Taxonomy" id="1285382"/>
    <lineage>
        <taxon>Viruses</taxon>
        <taxon>Duplodnaviria</taxon>
        <taxon>Heunggongvirae</taxon>
        <taxon>Uroviricota</taxon>
        <taxon>Caudoviricetes</taxon>
        <taxon>Herelleviridae</taxon>
        <taxon>Bastillevirinae</taxon>
        <taxon>Siophivirus</taxon>
        <taxon>Siophivirus SIOphi</taxon>
    </lineage>
</organism>
<dbReference type="Proteomes" id="UP000258501">
    <property type="component" value="Segment"/>
</dbReference>